<organism evidence="3 4">
    <name type="scientific">Stichopus japonicus</name>
    <name type="common">Sea cucumber</name>
    <dbReference type="NCBI Taxonomy" id="307972"/>
    <lineage>
        <taxon>Eukaryota</taxon>
        <taxon>Metazoa</taxon>
        <taxon>Echinodermata</taxon>
        <taxon>Eleutherozoa</taxon>
        <taxon>Echinozoa</taxon>
        <taxon>Holothuroidea</taxon>
        <taxon>Aspidochirotacea</taxon>
        <taxon>Aspidochirotida</taxon>
        <taxon>Stichopodidae</taxon>
        <taxon>Apostichopus</taxon>
    </lineage>
</organism>
<gene>
    <name evidence="3" type="ORF">BSL78_19458</name>
</gene>
<dbReference type="PANTHER" id="PTHR10694">
    <property type="entry name" value="LYSINE-SPECIFIC DEMETHYLASE"/>
    <property type="match status" value="1"/>
</dbReference>
<dbReference type="GO" id="GO:0000785">
    <property type="term" value="C:chromatin"/>
    <property type="evidence" value="ECO:0007669"/>
    <property type="project" value="TreeGrafter"/>
</dbReference>
<protein>
    <submittedName>
        <fullName evidence="3">Protein Jumonji</fullName>
    </submittedName>
</protein>
<evidence type="ECO:0000313" key="4">
    <source>
        <dbReference type="Proteomes" id="UP000230750"/>
    </source>
</evidence>
<accession>A0A2G8K6Q6</accession>
<keyword evidence="4" id="KW-1185">Reference proteome</keyword>
<evidence type="ECO:0000256" key="1">
    <source>
        <dbReference type="ARBA" id="ARBA00004123"/>
    </source>
</evidence>
<proteinExistence type="predicted"/>
<sequence length="166" mass="18567">MVEKRGLTVYRTVQQPQELIVQWYGAATSSVSCGFHISESFPLASSDWLEGASQAFEMSKSLNQPSLFSLEQLLYLLIEDIRQGHKPCGDLVNKLLPMFKTLRNKEESLRNKLKHSGLSLMALADKTTCSPARGSRSPGRSGPRIPDEELVQCLVCNHHCFLHGEH</sequence>
<dbReference type="OrthoDB" id="8951118at2759"/>
<dbReference type="GO" id="GO:0005634">
    <property type="term" value="C:nucleus"/>
    <property type="evidence" value="ECO:0007669"/>
    <property type="project" value="UniProtKB-SubCell"/>
</dbReference>
<name>A0A2G8K6Q6_STIJA</name>
<dbReference type="GO" id="GO:0010468">
    <property type="term" value="P:regulation of gene expression"/>
    <property type="evidence" value="ECO:0007669"/>
    <property type="project" value="TreeGrafter"/>
</dbReference>
<dbReference type="EMBL" id="MRZV01000832">
    <property type="protein sequence ID" value="PIK43690.1"/>
    <property type="molecule type" value="Genomic_DNA"/>
</dbReference>
<dbReference type="Gene3D" id="2.60.120.650">
    <property type="entry name" value="Cupin"/>
    <property type="match status" value="1"/>
</dbReference>
<dbReference type="PROSITE" id="PS51257">
    <property type="entry name" value="PROKAR_LIPOPROTEIN"/>
    <property type="match status" value="1"/>
</dbReference>
<dbReference type="GO" id="GO:0006338">
    <property type="term" value="P:chromatin remodeling"/>
    <property type="evidence" value="ECO:0007669"/>
    <property type="project" value="TreeGrafter"/>
</dbReference>
<dbReference type="STRING" id="307972.A0A2G8K6Q6"/>
<reference evidence="3 4" key="1">
    <citation type="journal article" date="2017" name="PLoS Biol.">
        <title>The sea cucumber genome provides insights into morphological evolution and visceral regeneration.</title>
        <authorList>
            <person name="Zhang X."/>
            <person name="Sun L."/>
            <person name="Yuan J."/>
            <person name="Sun Y."/>
            <person name="Gao Y."/>
            <person name="Zhang L."/>
            <person name="Li S."/>
            <person name="Dai H."/>
            <person name="Hamel J.F."/>
            <person name="Liu C."/>
            <person name="Yu Y."/>
            <person name="Liu S."/>
            <person name="Lin W."/>
            <person name="Guo K."/>
            <person name="Jin S."/>
            <person name="Xu P."/>
            <person name="Storey K.B."/>
            <person name="Huan P."/>
            <person name="Zhang T."/>
            <person name="Zhou Y."/>
            <person name="Zhang J."/>
            <person name="Lin C."/>
            <person name="Li X."/>
            <person name="Xing L."/>
            <person name="Huo D."/>
            <person name="Sun M."/>
            <person name="Wang L."/>
            <person name="Mercier A."/>
            <person name="Li F."/>
            <person name="Yang H."/>
            <person name="Xiang J."/>
        </authorList>
    </citation>
    <scope>NUCLEOTIDE SEQUENCE [LARGE SCALE GENOMIC DNA]</scope>
    <source>
        <strain evidence="3">Shaxun</strain>
        <tissue evidence="3">Muscle</tissue>
    </source>
</reference>
<dbReference type="PANTHER" id="PTHR10694:SF113">
    <property type="entry name" value="PROTEIN JUMONJI"/>
    <property type="match status" value="1"/>
</dbReference>
<dbReference type="AlphaFoldDB" id="A0A2G8K6Q6"/>
<keyword evidence="2" id="KW-0539">Nucleus</keyword>
<comment type="caution">
    <text evidence="3">The sequence shown here is derived from an EMBL/GenBank/DDBJ whole genome shotgun (WGS) entry which is preliminary data.</text>
</comment>
<dbReference type="Proteomes" id="UP000230750">
    <property type="component" value="Unassembled WGS sequence"/>
</dbReference>
<comment type="subcellular location">
    <subcellularLocation>
        <location evidence="1">Nucleus</location>
    </subcellularLocation>
</comment>
<evidence type="ECO:0000313" key="3">
    <source>
        <dbReference type="EMBL" id="PIK43690.1"/>
    </source>
</evidence>
<evidence type="ECO:0000256" key="2">
    <source>
        <dbReference type="ARBA" id="ARBA00023242"/>
    </source>
</evidence>